<protein>
    <submittedName>
        <fullName evidence="1">Uncharacterized protein</fullName>
    </submittedName>
</protein>
<sequence length="65" mass="7350">MLKSTIGDVVLQAEVKNLGSLTEGITVFFNCMNNPPRLHDIKQEIIVENFMVINIQLEDTNFPLC</sequence>
<dbReference type="Proteomes" id="UP000886607">
    <property type="component" value="Unassembled WGS sequence"/>
</dbReference>
<keyword evidence="2" id="KW-1185">Reference proteome</keyword>
<comment type="caution">
    <text evidence="1">The sequence shown here is derived from an EMBL/GenBank/DDBJ whole genome shotgun (WGS) entry which is preliminary data.</text>
</comment>
<reference evidence="1" key="2">
    <citation type="journal article" date="2020" name="Int. Dairy J.">
        <title>Lactic acid bacterial diversity in Brie cheese focusing on salt concentration and pH of isolation medium and characterisation of halophilic and alkaliphilic lactic acid bacterial isolates.</title>
        <authorList>
            <person name="Unno R."/>
            <person name="Matsutani M."/>
            <person name="Suzuki T."/>
            <person name="Kodama K."/>
            <person name="Matsushita H."/>
            <person name="Yamasato K."/>
            <person name="Koizumi Y."/>
            <person name="Ishikawa M."/>
        </authorList>
    </citation>
    <scope>NUCLEOTIDE SEQUENCE</scope>
    <source>
        <strain evidence="1">8C4</strain>
    </source>
</reference>
<evidence type="ECO:0000313" key="1">
    <source>
        <dbReference type="EMBL" id="GEQ50147.1"/>
    </source>
</evidence>
<organism evidence="1 2">
    <name type="scientific">Tetragenococcus koreensis</name>
    <dbReference type="NCBI Taxonomy" id="290335"/>
    <lineage>
        <taxon>Bacteria</taxon>
        <taxon>Bacillati</taxon>
        <taxon>Bacillota</taxon>
        <taxon>Bacilli</taxon>
        <taxon>Lactobacillales</taxon>
        <taxon>Enterococcaceae</taxon>
        <taxon>Tetragenococcus</taxon>
    </lineage>
</organism>
<dbReference type="EMBL" id="BKBO01000035">
    <property type="protein sequence ID" value="GEQ50147.1"/>
    <property type="molecule type" value="Genomic_DNA"/>
</dbReference>
<gene>
    <name evidence="1" type="ORF">TK11N_19990</name>
</gene>
<reference evidence="1" key="1">
    <citation type="submission" date="2019-08" db="EMBL/GenBank/DDBJ databases">
        <authorList>
            <person name="Ishikawa M."/>
            <person name="Suzuki T."/>
            <person name="Matsutani M."/>
        </authorList>
    </citation>
    <scope>NUCLEOTIDE SEQUENCE</scope>
    <source>
        <strain evidence="1">8C4</strain>
    </source>
</reference>
<proteinExistence type="predicted"/>
<accession>A0ABQ0YCJ3</accession>
<name>A0ABQ0YCJ3_9ENTE</name>
<evidence type="ECO:0000313" key="2">
    <source>
        <dbReference type="Proteomes" id="UP000886607"/>
    </source>
</evidence>